<gene>
    <name evidence="1" type="ORF">Fmac_030851</name>
</gene>
<reference evidence="1 2" key="1">
    <citation type="submission" date="2024-08" db="EMBL/GenBank/DDBJ databases">
        <title>Insights into the chromosomal genome structure of Flemingia macrophylla.</title>
        <authorList>
            <person name="Ding Y."/>
            <person name="Zhao Y."/>
            <person name="Bi W."/>
            <person name="Wu M."/>
            <person name="Zhao G."/>
            <person name="Gong Y."/>
            <person name="Li W."/>
            <person name="Zhang P."/>
        </authorList>
    </citation>
    <scope>NUCLEOTIDE SEQUENCE [LARGE SCALE GENOMIC DNA]</scope>
    <source>
        <strain evidence="1">DYQJB</strain>
        <tissue evidence="1">Leaf</tissue>
    </source>
</reference>
<comment type="caution">
    <text evidence="1">The sequence shown here is derived from an EMBL/GenBank/DDBJ whole genome shotgun (WGS) entry which is preliminary data.</text>
</comment>
<dbReference type="AlphaFoldDB" id="A0ABD1L0D5"/>
<keyword evidence="2" id="KW-1185">Reference proteome</keyword>
<name>A0ABD1L0D5_9FABA</name>
<accession>A0ABD1L0D5</accession>
<organism evidence="1 2">
    <name type="scientific">Flemingia macrophylla</name>
    <dbReference type="NCBI Taxonomy" id="520843"/>
    <lineage>
        <taxon>Eukaryota</taxon>
        <taxon>Viridiplantae</taxon>
        <taxon>Streptophyta</taxon>
        <taxon>Embryophyta</taxon>
        <taxon>Tracheophyta</taxon>
        <taxon>Spermatophyta</taxon>
        <taxon>Magnoliopsida</taxon>
        <taxon>eudicotyledons</taxon>
        <taxon>Gunneridae</taxon>
        <taxon>Pentapetalae</taxon>
        <taxon>rosids</taxon>
        <taxon>fabids</taxon>
        <taxon>Fabales</taxon>
        <taxon>Fabaceae</taxon>
        <taxon>Papilionoideae</taxon>
        <taxon>50 kb inversion clade</taxon>
        <taxon>NPAAA clade</taxon>
        <taxon>indigoferoid/millettioid clade</taxon>
        <taxon>Phaseoleae</taxon>
        <taxon>Flemingia</taxon>
    </lineage>
</organism>
<evidence type="ECO:0000313" key="1">
    <source>
        <dbReference type="EMBL" id="KAL2316975.1"/>
    </source>
</evidence>
<dbReference type="EMBL" id="JBGMDY010000011">
    <property type="protein sequence ID" value="KAL2316975.1"/>
    <property type="molecule type" value="Genomic_DNA"/>
</dbReference>
<protein>
    <submittedName>
        <fullName evidence="1">Uncharacterized protein</fullName>
    </submittedName>
</protein>
<evidence type="ECO:0000313" key="2">
    <source>
        <dbReference type="Proteomes" id="UP001603857"/>
    </source>
</evidence>
<proteinExistence type="predicted"/>
<sequence>MSEFVLFGTSEDTIVTIVTIVASILDDFLSVPFWLHHCNFVSVQFRNQQKDLRHIHEGETFLKCKLNGTFRHVPRSRQPNGDVNEFIGRAQCRAHSSELAWSASSWELSTGVRCRQWVEHTQVSWSGRPPLGSIRQVCVIGSQPNRMPNTLN</sequence>
<dbReference type="Proteomes" id="UP001603857">
    <property type="component" value="Unassembled WGS sequence"/>
</dbReference>